<feature type="domain" description="Thioesterase" evidence="1">
    <location>
        <begin position="1"/>
        <end position="162"/>
    </location>
</feature>
<protein>
    <recommendedName>
        <fullName evidence="1">Thioesterase domain-containing protein</fullName>
    </recommendedName>
</protein>
<dbReference type="EMBL" id="PCQE01000147">
    <property type="protein sequence ID" value="PRB80662.1"/>
    <property type="molecule type" value="Genomic_DNA"/>
</dbReference>
<dbReference type="AlphaFoldDB" id="A0A2S9CJG5"/>
<name>A0A2S9CJG5_PSECE</name>
<evidence type="ECO:0000313" key="2">
    <source>
        <dbReference type="EMBL" id="PRB80662.1"/>
    </source>
</evidence>
<dbReference type="SUPFAM" id="SSF53474">
    <property type="entry name" value="alpha/beta-Hydrolases"/>
    <property type="match status" value="1"/>
</dbReference>
<dbReference type="InterPro" id="IPR001031">
    <property type="entry name" value="Thioesterase"/>
</dbReference>
<organism evidence="2 3">
    <name type="scientific">Pseudomonas cedrina</name>
    <dbReference type="NCBI Taxonomy" id="651740"/>
    <lineage>
        <taxon>Bacteria</taxon>
        <taxon>Pseudomonadati</taxon>
        <taxon>Pseudomonadota</taxon>
        <taxon>Gammaproteobacteria</taxon>
        <taxon>Pseudomonadales</taxon>
        <taxon>Pseudomonadaceae</taxon>
        <taxon>Pseudomonas</taxon>
    </lineage>
</organism>
<dbReference type="Proteomes" id="UP000239458">
    <property type="component" value="Unassembled WGS sequence"/>
</dbReference>
<accession>A0A2S9CJG5</accession>
<comment type="caution">
    <text evidence="2">The sequence shown here is derived from an EMBL/GenBank/DDBJ whole genome shotgun (WGS) entry which is preliminary data.</text>
</comment>
<reference evidence="2 3" key="1">
    <citation type="submission" date="2017-09" db="EMBL/GenBank/DDBJ databases">
        <title>Genomic, metabolic, and phenotypic characteristics of bacterial isolates from the natural microbiome of the model nematode Caenorhabditis elegans.</title>
        <authorList>
            <person name="Zimmermann J."/>
            <person name="Obeng N."/>
            <person name="Yang W."/>
            <person name="Obeng O."/>
            <person name="Kissoyan K."/>
            <person name="Pees B."/>
            <person name="Dirksen P."/>
            <person name="Hoppner M."/>
            <person name="Franke A."/>
            <person name="Rosenstiel P."/>
            <person name="Leippe M."/>
            <person name="Dierking K."/>
            <person name="Kaleta C."/>
            <person name="Schulenburg H."/>
        </authorList>
    </citation>
    <scope>NUCLEOTIDE SEQUENCE [LARGE SCALE GENOMIC DNA]</scope>
    <source>
        <strain evidence="2 3">MYb184</strain>
    </source>
</reference>
<evidence type="ECO:0000259" key="1">
    <source>
        <dbReference type="Pfam" id="PF00975"/>
    </source>
</evidence>
<dbReference type="InterPro" id="IPR029058">
    <property type="entry name" value="AB_hydrolase_fold"/>
</dbReference>
<gene>
    <name evidence="2" type="ORF">CQ006_28175</name>
</gene>
<proteinExistence type="predicted"/>
<dbReference type="Gene3D" id="3.40.50.1820">
    <property type="entry name" value="alpha/beta hydrolase"/>
    <property type="match status" value="1"/>
</dbReference>
<sequence length="175" mass="19634">MGGVIAFHMTTLLEAQGHDVVFLGLVDSHFVVAQAEWQSIENDLIDLSSTDLTQHTNYRAVMSSFEEHMSAQSSVVNQLEIDVDVLRRLYIANWIALCRYQPSNSVSSLSFYAAQNSRSTFSFPERMRHLQALCDSPLRVSIVPGDHYSVMQGEDLATFAEQFIEDLNLSLGDTQ</sequence>
<dbReference type="Pfam" id="PF00975">
    <property type="entry name" value="Thioesterase"/>
    <property type="match status" value="1"/>
</dbReference>
<evidence type="ECO:0000313" key="3">
    <source>
        <dbReference type="Proteomes" id="UP000239458"/>
    </source>
</evidence>